<evidence type="ECO:0000313" key="2">
    <source>
        <dbReference type="Proteomes" id="UP000004478"/>
    </source>
</evidence>
<reference evidence="1 2" key="1">
    <citation type="journal article" date="2012" name="J. Bacteriol.">
        <title>Draft Genome Sequence of Cecembia lonarensis Strain LW9T, Isolated from Lonar Lake, a Haloalkaline Lake in India.</title>
        <authorList>
            <person name="Shivaji S."/>
            <person name="Ara S."/>
            <person name="Singh A."/>
            <person name="Pinnaka A.K."/>
        </authorList>
    </citation>
    <scope>NUCLEOTIDE SEQUENCE [LARGE SCALE GENOMIC DNA]</scope>
    <source>
        <strain evidence="1 2">LW9</strain>
    </source>
</reference>
<comment type="caution">
    <text evidence="1">The sequence shown here is derived from an EMBL/GenBank/DDBJ whole genome shotgun (WGS) entry which is preliminary data.</text>
</comment>
<organism evidence="1 2">
    <name type="scientific">Cecembia lonarensis (strain CCUG 58316 / KCTC 22772 / LW9)</name>
    <dbReference type="NCBI Taxonomy" id="1225176"/>
    <lineage>
        <taxon>Bacteria</taxon>
        <taxon>Pseudomonadati</taxon>
        <taxon>Bacteroidota</taxon>
        <taxon>Cytophagia</taxon>
        <taxon>Cytophagales</taxon>
        <taxon>Cyclobacteriaceae</taxon>
        <taxon>Cecembia</taxon>
    </lineage>
</organism>
<evidence type="ECO:0000313" key="1">
    <source>
        <dbReference type="EMBL" id="EKB47167.1"/>
    </source>
</evidence>
<proteinExistence type="predicted"/>
<dbReference type="Proteomes" id="UP000004478">
    <property type="component" value="Unassembled WGS sequence"/>
</dbReference>
<gene>
    <name evidence="1" type="ORF">B879_04240</name>
</gene>
<accession>K1L553</accession>
<name>K1L553_CECL9</name>
<sequence>MAPLEPFMAGTYGSITSNVHLPVATAPIVPMVTLKSNGSIVTIAIYGTI</sequence>
<keyword evidence="2" id="KW-1185">Reference proteome</keyword>
<protein>
    <submittedName>
        <fullName evidence="1">Uncharacterized protein</fullName>
    </submittedName>
</protein>
<dbReference type="AlphaFoldDB" id="K1L553"/>
<dbReference type="EMBL" id="AMGM01000287">
    <property type="protein sequence ID" value="EKB47167.1"/>
    <property type="molecule type" value="Genomic_DNA"/>
</dbReference>